<feature type="active site" evidence="12">
    <location>
        <position position="283"/>
    </location>
</feature>
<evidence type="ECO:0000256" key="5">
    <source>
        <dbReference type="ARBA" id="ARBA00022516"/>
    </source>
</evidence>
<feature type="region of interest" description="ACP-binding" evidence="12">
    <location>
        <begin position="254"/>
        <end position="258"/>
    </location>
</feature>
<feature type="active site" evidence="12">
    <location>
        <position position="253"/>
    </location>
</feature>
<keyword evidence="5 12" id="KW-0444">Lipid biosynthesis</keyword>
<dbReference type="Pfam" id="PF08541">
    <property type="entry name" value="ACP_syn_III_C"/>
    <property type="match status" value="1"/>
</dbReference>
<dbReference type="GO" id="GO:0044550">
    <property type="term" value="P:secondary metabolite biosynthetic process"/>
    <property type="evidence" value="ECO:0007669"/>
    <property type="project" value="TreeGrafter"/>
</dbReference>
<dbReference type="Pfam" id="PF08545">
    <property type="entry name" value="ACP_syn_III"/>
    <property type="match status" value="1"/>
</dbReference>
<dbReference type="NCBIfam" id="TIGR00747">
    <property type="entry name" value="fabH"/>
    <property type="match status" value="1"/>
</dbReference>
<comment type="function">
    <text evidence="12">Catalyzes the condensation reaction of fatty acid synthesis by the addition to an acyl acceptor of two carbons from malonyl-ACP. Catalyzes the first condensation reaction which initiates fatty acid synthesis and may therefore play a role in governing the total rate of fatty acid production. Possesses both acetoacetyl-ACP synthase and acetyl transacylase activities. Its substrate specificity determines the biosynthesis of branched-chain and/or straight-chain of fatty acids.</text>
</comment>
<comment type="pathway">
    <text evidence="1 12">Lipid metabolism; fatty acid biosynthesis.</text>
</comment>
<keyword evidence="7 12" id="KW-0276">Fatty acid metabolism</keyword>
<evidence type="ECO:0000256" key="12">
    <source>
        <dbReference type="HAMAP-Rule" id="MF_01815"/>
    </source>
</evidence>
<comment type="similarity">
    <text evidence="2 12">Belongs to the thiolase-like superfamily. FabH family.</text>
</comment>
<dbReference type="InterPro" id="IPR016039">
    <property type="entry name" value="Thiolase-like"/>
</dbReference>
<dbReference type="GO" id="GO:0005737">
    <property type="term" value="C:cytoplasm"/>
    <property type="evidence" value="ECO:0007669"/>
    <property type="project" value="UniProtKB-SubCell"/>
</dbReference>
<dbReference type="CDD" id="cd00830">
    <property type="entry name" value="KAS_III"/>
    <property type="match status" value="1"/>
</dbReference>
<dbReference type="InterPro" id="IPR013747">
    <property type="entry name" value="ACP_syn_III_C"/>
</dbReference>
<keyword evidence="10 12" id="KW-0012">Acyltransferase</keyword>
<feature type="active site" evidence="12">
    <location>
        <position position="113"/>
    </location>
</feature>
<dbReference type="EC" id="2.3.1.180" evidence="3 12"/>
<comment type="subunit">
    <text evidence="12">Homodimer.</text>
</comment>
<evidence type="ECO:0000256" key="2">
    <source>
        <dbReference type="ARBA" id="ARBA00008642"/>
    </source>
</evidence>
<keyword evidence="6 12" id="KW-0808">Transferase</keyword>
<evidence type="ECO:0000256" key="9">
    <source>
        <dbReference type="ARBA" id="ARBA00023160"/>
    </source>
</evidence>
<protein>
    <recommendedName>
        <fullName evidence="3 12">Beta-ketoacyl-[acyl-carrier-protein] synthase III</fullName>
        <shortName evidence="12">Beta-ketoacyl-ACP synthase III</shortName>
        <shortName evidence="12">KAS III</shortName>
        <ecNumber evidence="3 12">2.3.1.180</ecNumber>
    </recommendedName>
    <alternativeName>
        <fullName evidence="12">3-oxoacyl-[acyl-carrier-protein] synthase 3</fullName>
    </alternativeName>
    <alternativeName>
        <fullName evidence="12">3-oxoacyl-[acyl-carrier-protein] synthase III</fullName>
    </alternativeName>
</protein>
<evidence type="ECO:0000259" key="14">
    <source>
        <dbReference type="Pfam" id="PF08545"/>
    </source>
</evidence>
<name>A0A2M7E967_9BACT</name>
<keyword evidence="9 12" id="KW-0275">Fatty acid biosynthesis</keyword>
<dbReference type="PANTHER" id="PTHR34069:SF2">
    <property type="entry name" value="BETA-KETOACYL-[ACYL-CARRIER-PROTEIN] SYNTHASE III"/>
    <property type="match status" value="1"/>
</dbReference>
<comment type="domain">
    <text evidence="12">The last Arg residue of the ACP-binding site is essential for the weak association between ACP/AcpP and FabH.</text>
</comment>
<comment type="subcellular location">
    <subcellularLocation>
        <location evidence="12">Cytoplasm</location>
    </subcellularLocation>
</comment>
<evidence type="ECO:0000313" key="15">
    <source>
        <dbReference type="EMBL" id="PIV64254.1"/>
    </source>
</evidence>
<dbReference type="GO" id="GO:0004315">
    <property type="term" value="F:3-oxoacyl-[acyl-carrier-protein] synthase activity"/>
    <property type="evidence" value="ECO:0007669"/>
    <property type="project" value="InterPro"/>
</dbReference>
<reference evidence="16" key="1">
    <citation type="submission" date="2017-09" db="EMBL/GenBank/DDBJ databases">
        <title>Depth-based differentiation of microbial function through sediment-hosted aquifers and enrichment of novel symbionts in the deep terrestrial subsurface.</title>
        <authorList>
            <person name="Probst A.J."/>
            <person name="Ladd B."/>
            <person name="Jarett J.K."/>
            <person name="Geller-Mcgrath D.E."/>
            <person name="Sieber C.M.K."/>
            <person name="Emerson J.B."/>
            <person name="Anantharaman K."/>
            <person name="Thomas B.C."/>
            <person name="Malmstrom R."/>
            <person name="Stieglmeier M."/>
            <person name="Klingl A."/>
            <person name="Woyke T."/>
            <person name="Ryan C.M."/>
            <person name="Banfield J.F."/>
        </authorList>
    </citation>
    <scope>NUCLEOTIDE SEQUENCE [LARGE SCALE GENOMIC DNA]</scope>
</reference>
<evidence type="ECO:0000256" key="8">
    <source>
        <dbReference type="ARBA" id="ARBA00023098"/>
    </source>
</evidence>
<evidence type="ECO:0000256" key="4">
    <source>
        <dbReference type="ARBA" id="ARBA00022490"/>
    </source>
</evidence>
<keyword evidence="8 12" id="KW-0443">Lipid metabolism</keyword>
<dbReference type="InterPro" id="IPR013751">
    <property type="entry name" value="ACP_syn_III_N"/>
</dbReference>
<sequence>MKAATIIATGSYLPEKILSNKDLEKIVETSDKWITKRTGIKQRHIAREDESASDLGIKAALSALNRGKINASEIGLIIVTTVTPDMFFPATSCIIQNKIGAHQAAAFDLNAACSGFIYGLAVADQFIKTGVYQKILLIATEAMSKVTDYTDRNTCVLLGDGAGAAIIGSTENKKGILNTWLAASGKYGNLLFVPAGGSRMPASHKTIDEHLHYMKMEGHTLFKVAIHSMIEAIEKILAPLRISPEKLDLVIPHQANLRIIKAVAKGVNLPLEKFYINVDHCGNMSSASIAVALDEARKEGRIKEGSLVLLVGFGAGLTWGSCLIRF</sequence>
<feature type="domain" description="Beta-ketoacyl-[acyl-carrier-protein] synthase III N-terminal" evidence="14">
    <location>
        <begin position="107"/>
        <end position="185"/>
    </location>
</feature>
<dbReference type="Gene3D" id="3.40.47.10">
    <property type="match status" value="1"/>
</dbReference>
<accession>A0A2M7E967</accession>
<dbReference type="GO" id="GO:0033818">
    <property type="term" value="F:beta-ketoacyl-acyl-carrier-protein synthase III activity"/>
    <property type="evidence" value="ECO:0007669"/>
    <property type="project" value="UniProtKB-UniRule"/>
</dbReference>
<evidence type="ECO:0000259" key="13">
    <source>
        <dbReference type="Pfam" id="PF08541"/>
    </source>
</evidence>
<dbReference type="NCBIfam" id="NF006829">
    <property type="entry name" value="PRK09352.1"/>
    <property type="match status" value="1"/>
</dbReference>
<keyword evidence="12" id="KW-0511">Multifunctional enzyme</keyword>
<gene>
    <name evidence="12" type="primary">fabH</name>
    <name evidence="15" type="ORF">COS11_03110</name>
</gene>
<evidence type="ECO:0000256" key="3">
    <source>
        <dbReference type="ARBA" id="ARBA00012333"/>
    </source>
</evidence>
<dbReference type="HAMAP" id="MF_01815">
    <property type="entry name" value="FabH"/>
    <property type="match status" value="1"/>
</dbReference>
<dbReference type="Proteomes" id="UP000228886">
    <property type="component" value="Unassembled WGS sequence"/>
</dbReference>
<evidence type="ECO:0000256" key="10">
    <source>
        <dbReference type="ARBA" id="ARBA00023315"/>
    </source>
</evidence>
<comment type="catalytic activity">
    <reaction evidence="11">
        <text>malonyl-[ACP] + acetyl-CoA + H(+) = 3-oxobutanoyl-[ACP] + CO2 + CoA</text>
        <dbReference type="Rhea" id="RHEA:12080"/>
        <dbReference type="Rhea" id="RHEA-COMP:9623"/>
        <dbReference type="Rhea" id="RHEA-COMP:9625"/>
        <dbReference type="ChEBI" id="CHEBI:15378"/>
        <dbReference type="ChEBI" id="CHEBI:16526"/>
        <dbReference type="ChEBI" id="CHEBI:57287"/>
        <dbReference type="ChEBI" id="CHEBI:57288"/>
        <dbReference type="ChEBI" id="CHEBI:78449"/>
        <dbReference type="ChEBI" id="CHEBI:78450"/>
        <dbReference type="EC" id="2.3.1.180"/>
    </reaction>
    <physiologicalReaction direction="left-to-right" evidence="11">
        <dbReference type="Rhea" id="RHEA:12081"/>
    </physiologicalReaction>
</comment>
<evidence type="ECO:0000256" key="11">
    <source>
        <dbReference type="ARBA" id="ARBA00051096"/>
    </source>
</evidence>
<organism evidence="15 16">
    <name type="scientific">bacterium (Candidatus Ratteibacteria) CG01_land_8_20_14_3_00_40_19</name>
    <dbReference type="NCBI Taxonomy" id="2014290"/>
    <lineage>
        <taxon>Bacteria</taxon>
        <taxon>Candidatus Ratteibacteria</taxon>
    </lineage>
</organism>
<dbReference type="FunFam" id="3.40.47.10:FF:000004">
    <property type="entry name" value="3-oxoacyl-[acyl-carrier-protein] synthase 3"/>
    <property type="match status" value="1"/>
</dbReference>
<evidence type="ECO:0000256" key="6">
    <source>
        <dbReference type="ARBA" id="ARBA00022679"/>
    </source>
</evidence>
<evidence type="ECO:0000313" key="16">
    <source>
        <dbReference type="Proteomes" id="UP000228886"/>
    </source>
</evidence>
<evidence type="ECO:0000256" key="1">
    <source>
        <dbReference type="ARBA" id="ARBA00005194"/>
    </source>
</evidence>
<evidence type="ECO:0000256" key="7">
    <source>
        <dbReference type="ARBA" id="ARBA00022832"/>
    </source>
</evidence>
<dbReference type="GO" id="GO:0006633">
    <property type="term" value="P:fatty acid biosynthetic process"/>
    <property type="evidence" value="ECO:0007669"/>
    <property type="project" value="UniProtKB-UniRule"/>
</dbReference>
<dbReference type="PANTHER" id="PTHR34069">
    <property type="entry name" value="3-OXOACYL-[ACYL-CARRIER-PROTEIN] SYNTHASE 3"/>
    <property type="match status" value="1"/>
</dbReference>
<dbReference type="UniPathway" id="UPA00094"/>
<dbReference type="SUPFAM" id="SSF53901">
    <property type="entry name" value="Thiolase-like"/>
    <property type="match status" value="1"/>
</dbReference>
<feature type="domain" description="Beta-ketoacyl-[acyl-carrier-protein] synthase III C-terminal" evidence="13">
    <location>
        <begin position="241"/>
        <end position="325"/>
    </location>
</feature>
<keyword evidence="4 12" id="KW-0963">Cytoplasm</keyword>
<dbReference type="AlphaFoldDB" id="A0A2M7E967"/>
<dbReference type="EMBL" id="PETL01000151">
    <property type="protein sequence ID" value="PIV64254.1"/>
    <property type="molecule type" value="Genomic_DNA"/>
</dbReference>
<comment type="caution">
    <text evidence="15">The sequence shown here is derived from an EMBL/GenBank/DDBJ whole genome shotgun (WGS) entry which is preliminary data.</text>
</comment>
<proteinExistence type="inferred from homology"/>
<dbReference type="InterPro" id="IPR004655">
    <property type="entry name" value="FabH"/>
</dbReference>